<name>K3ZLG2_SETIT</name>
<reference evidence="1" key="2">
    <citation type="submission" date="2018-08" db="UniProtKB">
        <authorList>
            <consortium name="EnsemblPlants"/>
        </authorList>
    </citation>
    <scope>IDENTIFICATION</scope>
    <source>
        <strain evidence="1">Yugu1</strain>
    </source>
</reference>
<organism evidence="1 2">
    <name type="scientific">Setaria italica</name>
    <name type="common">Foxtail millet</name>
    <name type="synonym">Panicum italicum</name>
    <dbReference type="NCBI Taxonomy" id="4555"/>
    <lineage>
        <taxon>Eukaryota</taxon>
        <taxon>Viridiplantae</taxon>
        <taxon>Streptophyta</taxon>
        <taxon>Embryophyta</taxon>
        <taxon>Tracheophyta</taxon>
        <taxon>Spermatophyta</taxon>
        <taxon>Magnoliopsida</taxon>
        <taxon>Liliopsida</taxon>
        <taxon>Poales</taxon>
        <taxon>Poaceae</taxon>
        <taxon>PACMAD clade</taxon>
        <taxon>Panicoideae</taxon>
        <taxon>Panicodae</taxon>
        <taxon>Paniceae</taxon>
        <taxon>Cenchrinae</taxon>
        <taxon>Setaria</taxon>
    </lineage>
</organism>
<protein>
    <recommendedName>
        <fullName evidence="3">F-box domain-containing protein</fullName>
    </recommendedName>
</protein>
<dbReference type="SUPFAM" id="SSF81383">
    <property type="entry name" value="F-box domain"/>
    <property type="match status" value="1"/>
</dbReference>
<dbReference type="InParanoid" id="K3ZLG2"/>
<dbReference type="InterPro" id="IPR036047">
    <property type="entry name" value="F-box-like_dom_sf"/>
</dbReference>
<accession>K3ZLG2</accession>
<dbReference type="AlphaFoldDB" id="K3ZLG2"/>
<keyword evidence="2" id="KW-1185">Reference proteome</keyword>
<dbReference type="STRING" id="4555.K3ZLG2"/>
<dbReference type="PANTHER" id="PTHR33784:SF10">
    <property type="entry name" value="F-BOX PROTEIN"/>
    <property type="match status" value="1"/>
</dbReference>
<evidence type="ECO:0000313" key="1">
    <source>
        <dbReference type="EnsemblPlants" id="KQK93644"/>
    </source>
</evidence>
<evidence type="ECO:0008006" key="3">
    <source>
        <dbReference type="Google" id="ProtNLM"/>
    </source>
</evidence>
<dbReference type="PANTHER" id="PTHR33784">
    <property type="entry name" value="OS05G0482100 PROTEIN"/>
    <property type="match status" value="1"/>
</dbReference>
<dbReference type="Gramene" id="KQK93644">
    <property type="protein sequence ID" value="KQK93644"/>
    <property type="gene ID" value="SETIT_027420mg"/>
</dbReference>
<dbReference type="eggNOG" id="KOG0851">
    <property type="taxonomic scope" value="Eukaryota"/>
</dbReference>
<sequence>METLPLEVVIEITIHVAATSDQPMDDLCNLRATCRLLHCACSHCAVGRRVALLRCWEDMEWYQPDRYYSLLHLLVGVGNPEASMLRGILDFFGGAGGLPSHPSLDELSRAATGGLNVAAYLYAVMLYRNVGGTADDDIAKMYVRRVEGEEGTVASGSIGPMKLGNFGCRECRGDAVYLVWRITWCKAGDALPPAPVHGEFPCAGGGCGFPNGWGQAMLFCSEDCRLRHEIVLVLNNVLPAYAGLK</sequence>
<dbReference type="Proteomes" id="UP000004995">
    <property type="component" value="Unassembled WGS sequence"/>
</dbReference>
<dbReference type="HOGENOM" id="CLU_093637_0_0_1"/>
<proteinExistence type="predicted"/>
<evidence type="ECO:0000313" key="2">
    <source>
        <dbReference type="Proteomes" id="UP000004995"/>
    </source>
</evidence>
<reference evidence="2" key="1">
    <citation type="journal article" date="2012" name="Nat. Biotechnol.">
        <title>Reference genome sequence of the model plant Setaria.</title>
        <authorList>
            <person name="Bennetzen J.L."/>
            <person name="Schmutz J."/>
            <person name="Wang H."/>
            <person name="Percifield R."/>
            <person name="Hawkins J."/>
            <person name="Pontaroli A.C."/>
            <person name="Estep M."/>
            <person name="Feng L."/>
            <person name="Vaughn J.N."/>
            <person name="Grimwood J."/>
            <person name="Jenkins J."/>
            <person name="Barry K."/>
            <person name="Lindquist E."/>
            <person name="Hellsten U."/>
            <person name="Deshpande S."/>
            <person name="Wang X."/>
            <person name="Wu X."/>
            <person name="Mitros T."/>
            <person name="Triplett J."/>
            <person name="Yang X."/>
            <person name="Ye C.Y."/>
            <person name="Mauro-Herrera M."/>
            <person name="Wang L."/>
            <person name="Li P."/>
            <person name="Sharma M."/>
            <person name="Sharma R."/>
            <person name="Ronald P.C."/>
            <person name="Panaud O."/>
            <person name="Kellogg E.A."/>
            <person name="Brutnell T.P."/>
            <person name="Doust A.N."/>
            <person name="Tuskan G.A."/>
            <person name="Rokhsar D."/>
            <person name="Devos K.M."/>
        </authorList>
    </citation>
    <scope>NUCLEOTIDE SEQUENCE [LARGE SCALE GENOMIC DNA]</scope>
    <source>
        <strain evidence="2">cv. Yugu1</strain>
    </source>
</reference>
<dbReference type="EnsemblPlants" id="KQK93644">
    <property type="protein sequence ID" value="KQK93644"/>
    <property type="gene ID" value="SETIT_027420mg"/>
</dbReference>
<dbReference type="EMBL" id="AGNK02004625">
    <property type="status" value="NOT_ANNOTATED_CDS"/>
    <property type="molecule type" value="Genomic_DNA"/>
</dbReference>
<dbReference type="InterPro" id="IPR040338">
    <property type="entry name" value="At1g67623-like"/>
</dbReference>